<dbReference type="EMBL" id="OBDZ01000031">
    <property type="protein sequence ID" value="SNY43168.1"/>
    <property type="molecule type" value="Genomic_DNA"/>
</dbReference>
<gene>
    <name evidence="1" type="ORF">SAMN06265827_13124</name>
</gene>
<name>A0A285I5C5_9FIRM</name>
<dbReference type="InterPro" id="IPR010994">
    <property type="entry name" value="RuvA_2-like"/>
</dbReference>
<dbReference type="Pfam" id="PF12836">
    <property type="entry name" value="HHH_3"/>
    <property type="match status" value="2"/>
</dbReference>
<dbReference type="PANTHER" id="PTHR21180">
    <property type="entry name" value="ENDONUCLEASE/EXONUCLEASE/PHOSPHATASE FAMILY DOMAIN-CONTAINING PROTEIN 1"/>
    <property type="match status" value="1"/>
</dbReference>
<dbReference type="SUPFAM" id="SSF81585">
    <property type="entry name" value="PsbU/PolX domain-like"/>
    <property type="match status" value="1"/>
</dbReference>
<evidence type="ECO:0000313" key="1">
    <source>
        <dbReference type="EMBL" id="SNY43168.1"/>
    </source>
</evidence>
<dbReference type="RefSeq" id="WP_143786684.1">
    <property type="nucleotide sequence ID" value="NZ_OBDZ01000031.1"/>
</dbReference>
<dbReference type="GO" id="GO:0015628">
    <property type="term" value="P:protein secretion by the type II secretion system"/>
    <property type="evidence" value="ECO:0007669"/>
    <property type="project" value="TreeGrafter"/>
</dbReference>
<proteinExistence type="predicted"/>
<evidence type="ECO:0000313" key="2">
    <source>
        <dbReference type="Proteomes" id="UP000219573"/>
    </source>
</evidence>
<reference evidence="2" key="1">
    <citation type="submission" date="2017-09" db="EMBL/GenBank/DDBJ databases">
        <authorList>
            <person name="Varghese N."/>
            <person name="Submissions S."/>
        </authorList>
    </citation>
    <scope>NUCLEOTIDE SEQUENCE [LARGE SCALE GENOMIC DNA]</scope>
    <source>
        <strain evidence="2">MSL47</strain>
    </source>
</reference>
<organism evidence="1 2">
    <name type="scientific">Orenia metallireducens</name>
    <dbReference type="NCBI Taxonomy" id="1413210"/>
    <lineage>
        <taxon>Bacteria</taxon>
        <taxon>Bacillati</taxon>
        <taxon>Bacillota</taxon>
        <taxon>Clostridia</taxon>
        <taxon>Halanaerobiales</taxon>
        <taxon>Halobacteroidaceae</taxon>
        <taxon>Orenia</taxon>
    </lineage>
</organism>
<dbReference type="InterPro" id="IPR051675">
    <property type="entry name" value="Endo/Exo/Phosphatase_dom_1"/>
</dbReference>
<dbReference type="Gene3D" id="1.10.150.320">
    <property type="entry name" value="Photosystem II 12 kDa extrinsic protein"/>
    <property type="match status" value="2"/>
</dbReference>
<dbReference type="Proteomes" id="UP000219573">
    <property type="component" value="Unassembled WGS sequence"/>
</dbReference>
<sequence>MMVKEDGYALFLVLIILTIFALLFPAVLRLTITEFMIAKNYQESISDYYLIEGIVDLGVSEAYNGLDKLEYISQANLQLLCNNEKSLEIIDSSNHKLTVKYKILEIVDESSKVNINIASKEMLASLDEIGESIAEDIIAKRDFNTIEELSQVSGIGNAGGESESKTYENIKDDVTVRSDGRININTASSSVLKSLSNIGDTLFDNIKSSRPFANKIDIKSVDGIGDVIYSNLENKIKVTSHNFKVRLEVSIEDKEIKREITRFIELK</sequence>
<dbReference type="GO" id="GO:0015627">
    <property type="term" value="C:type II protein secretion system complex"/>
    <property type="evidence" value="ECO:0007669"/>
    <property type="project" value="TreeGrafter"/>
</dbReference>
<dbReference type="PANTHER" id="PTHR21180:SF32">
    <property type="entry name" value="ENDONUCLEASE_EXONUCLEASE_PHOSPHATASE FAMILY DOMAIN-CONTAINING PROTEIN 1"/>
    <property type="match status" value="1"/>
</dbReference>
<keyword evidence="2" id="KW-1185">Reference proteome</keyword>
<dbReference type="OrthoDB" id="2112020at2"/>
<dbReference type="SUPFAM" id="SSF47781">
    <property type="entry name" value="RuvA domain 2-like"/>
    <property type="match status" value="1"/>
</dbReference>
<accession>A0A285I5C5</accession>
<protein>
    <submittedName>
        <fullName evidence="1">Competence protein ComEA</fullName>
    </submittedName>
</protein>
<dbReference type="AlphaFoldDB" id="A0A285I5C5"/>